<name>A0ABS4PVN0_9PSEU</name>
<dbReference type="Proteomes" id="UP000741013">
    <property type="component" value="Unassembled WGS sequence"/>
</dbReference>
<reference evidence="2 3" key="1">
    <citation type="submission" date="2021-03" db="EMBL/GenBank/DDBJ databases">
        <title>Sequencing the genomes of 1000 actinobacteria strains.</title>
        <authorList>
            <person name="Klenk H.-P."/>
        </authorList>
    </citation>
    <scope>NUCLEOTIDE SEQUENCE [LARGE SCALE GENOMIC DNA]</scope>
    <source>
        <strain evidence="2 3">DSM 45510</strain>
    </source>
</reference>
<comment type="caution">
    <text evidence="2">The sequence shown here is derived from an EMBL/GenBank/DDBJ whole genome shotgun (WGS) entry which is preliminary data.</text>
</comment>
<dbReference type="EMBL" id="JAGGMS010000001">
    <property type="protein sequence ID" value="MBP2183483.1"/>
    <property type="molecule type" value="Genomic_DNA"/>
</dbReference>
<gene>
    <name evidence="2" type="ORF">JOM49_005009</name>
</gene>
<dbReference type="Pfam" id="PF03259">
    <property type="entry name" value="Robl_LC7"/>
    <property type="match status" value="1"/>
</dbReference>
<evidence type="ECO:0000313" key="3">
    <source>
        <dbReference type="Proteomes" id="UP000741013"/>
    </source>
</evidence>
<evidence type="ECO:0000313" key="2">
    <source>
        <dbReference type="EMBL" id="MBP2183483.1"/>
    </source>
</evidence>
<feature type="domain" description="Roadblock/LAMTOR2" evidence="1">
    <location>
        <begin position="19"/>
        <end position="115"/>
    </location>
</feature>
<accession>A0ABS4PVN0</accession>
<dbReference type="InterPro" id="IPR004942">
    <property type="entry name" value="Roadblock/LAMTOR2_dom"/>
</dbReference>
<dbReference type="RefSeq" id="WP_209666652.1">
    <property type="nucleotide sequence ID" value="NZ_JAGGMS010000001.1"/>
</dbReference>
<keyword evidence="3" id="KW-1185">Reference proteome</keyword>
<dbReference type="SMART" id="SM00960">
    <property type="entry name" value="Robl_LC7"/>
    <property type="match status" value="1"/>
</dbReference>
<sequence>MSAETQRREIRLRDPQVVGELLDRACAEVDDVRHAVMTSRDGLVIAADSGSRTEGDGEATIALHGSALAAAAASIGDHFSGLVSQGRLQSTVFEAERGCVGVFPMSSTLLLIVTSMPSVTPGRFTAAARRVVSTILQPDR</sequence>
<dbReference type="SUPFAM" id="SSF103196">
    <property type="entry name" value="Roadblock/LC7 domain"/>
    <property type="match status" value="1"/>
</dbReference>
<dbReference type="Gene3D" id="3.30.450.30">
    <property type="entry name" value="Dynein light chain 2a, cytoplasmic"/>
    <property type="match status" value="1"/>
</dbReference>
<proteinExistence type="predicted"/>
<protein>
    <submittedName>
        <fullName evidence="2">Regulator of Ras-like GTPase activity (Roadblock/LC7/MglB family)</fullName>
    </submittedName>
</protein>
<organism evidence="2 3">
    <name type="scientific">Amycolatopsis magusensis</name>
    <dbReference type="NCBI Taxonomy" id="882444"/>
    <lineage>
        <taxon>Bacteria</taxon>
        <taxon>Bacillati</taxon>
        <taxon>Actinomycetota</taxon>
        <taxon>Actinomycetes</taxon>
        <taxon>Pseudonocardiales</taxon>
        <taxon>Pseudonocardiaceae</taxon>
        <taxon>Amycolatopsis</taxon>
    </lineage>
</organism>
<evidence type="ECO:0000259" key="1">
    <source>
        <dbReference type="SMART" id="SM00960"/>
    </source>
</evidence>